<feature type="binding site" evidence="14">
    <location>
        <position position="777"/>
    </location>
    <ligand>
        <name>NADP(+)</name>
        <dbReference type="ChEBI" id="CHEBI:58349"/>
    </ligand>
</feature>
<dbReference type="PaxDb" id="8355-A0A1L8GY81"/>
<dbReference type="FunFam" id="3.40.50.170:FF:000002">
    <property type="entry name" value="10-formyltetrahydrofolate dehydrogenase"/>
    <property type="match status" value="1"/>
</dbReference>
<dbReference type="InterPro" id="IPR016161">
    <property type="entry name" value="Ald_DH/histidinol_DH"/>
</dbReference>
<dbReference type="FunFam" id="3.40.605.10:FF:000026">
    <property type="entry name" value="Aldehyde dehydrogenase, putative"/>
    <property type="match status" value="1"/>
</dbReference>
<dbReference type="AlphaFoldDB" id="A0A1L8GY81"/>
<dbReference type="InterPro" id="IPR002376">
    <property type="entry name" value="Formyl_transf_N"/>
</dbReference>
<evidence type="ECO:0000256" key="6">
    <source>
        <dbReference type="ARBA" id="ARBA00022553"/>
    </source>
</evidence>
<dbReference type="Gene3D" id="3.40.50.170">
    <property type="entry name" value="Formyl transferase, N-terminal domain"/>
    <property type="match status" value="1"/>
</dbReference>
<dbReference type="InterPro" id="IPR009081">
    <property type="entry name" value="PP-bd_ACP"/>
</dbReference>
<dbReference type="InterPro" id="IPR016162">
    <property type="entry name" value="Ald_DH_N"/>
</dbReference>
<feature type="active site" description="Proton acceptor" evidence="12">
    <location>
        <position position="693"/>
    </location>
</feature>
<dbReference type="CDD" id="cd08647">
    <property type="entry name" value="FMT_core_FDH_N"/>
    <property type="match status" value="1"/>
</dbReference>
<evidence type="ECO:0000256" key="10">
    <source>
        <dbReference type="ARBA" id="ARBA00048239"/>
    </source>
</evidence>
<dbReference type="PROSITE" id="PS00373">
    <property type="entry name" value="GART"/>
    <property type="match status" value="1"/>
</dbReference>
<feature type="binding site" evidence="14">
    <location>
        <begin position="650"/>
        <end position="655"/>
    </location>
    <ligand>
        <name>NADP(+)</name>
        <dbReference type="ChEBI" id="CHEBI:58349"/>
    </ligand>
</feature>
<evidence type="ECO:0000256" key="13">
    <source>
        <dbReference type="PIRSR" id="PIRSR036489-2"/>
    </source>
</evidence>
<protein>
    <recommendedName>
        <fullName evidence="11">10-formyltetrahydrofolate dehydrogenase</fullName>
        <ecNumber evidence="11">1.5.1.6</ecNumber>
    </recommendedName>
</protein>
<organism evidence="18 19">
    <name type="scientific">Xenopus laevis</name>
    <name type="common">African clawed frog</name>
    <dbReference type="NCBI Taxonomy" id="8355"/>
    <lineage>
        <taxon>Eukaryota</taxon>
        <taxon>Metazoa</taxon>
        <taxon>Chordata</taxon>
        <taxon>Craniata</taxon>
        <taxon>Vertebrata</taxon>
        <taxon>Euteleostomi</taxon>
        <taxon>Amphibia</taxon>
        <taxon>Batrachia</taxon>
        <taxon>Anura</taxon>
        <taxon>Pipoidea</taxon>
        <taxon>Pipidae</taxon>
        <taxon>Xenopodinae</taxon>
        <taxon>Xenopus</taxon>
        <taxon>Xenopus</taxon>
    </lineage>
</organism>
<gene>
    <name evidence="19 20" type="primary">aldh1l2.L</name>
</gene>
<sequence length="922" mass="101794">MLWTANQFIRKFSSTAIYYQNKLRLALIGQSLFGQEVYNNLRKEGHKIVGVFTVPDKDGKADPLAVAAEKDGTPVFKFPRWRVKGKSIPEVVEAYKSVGAELNVLPFCTQFIPMDVIDSPKNGSIIYHPSILPRHRGASAINWTLIHGDKKAGFSVFWADDGLDTGPILLQRVCDVEPNDTVDTLYNRFLFPEGIKAMVEAVQLIADGKAPHIGQPEDGATYEGIQKKENAKICWDSSAQAIHNWIRGHDKVPGAWTLINEQIVTLYGSSLLDGPVPPGQPVSIEGASKPGLVTKNGLVLFGNDGKMLTIRNLQSEDGKMIPASKYFSKDDSTTLELTEQEKAVESEIRNIWKGILGNVPVIENTTDFFKSGAASMDVVRLVEELKQKCEGLELQNEDVYMATTFEEFIQMVVRKLRGEDKEELVIDYASLNFNNMTVKMPYQCFINGQFVDADNGKTYDTINPTDGSVICKVAYCSVADVDKAVVAAKDAFENGEWGKMNARDRGRILYRLADLMEEHQEELATIEAIDSGAVYTLALKTHVGMSVQTFRYFAGWCDKIQGSTIPINQARPNRNLTFTKKEPLGVCAIVIPWNYPLMMLAWKSAACLAAGNTLVLKPAQVTPLTALKFAELAVKAGLPKGVINILPGSGGLVGQRLSEHPDIRKLGFTGSTPIGKQIMKSCAVSNLKKVSLELGGKSPLIIFNDCDLDKAVRMGMGAVYFNKGENCIAAGRLFVEESIHDEFVTRVVEEIKKMRIGDPLDRSTDHGPQNHQAHLEKLLEYCETGVKEGATLVYGGRKVQRPGYFMEPTVFTNVEDHMYLAEEESFGPIMVISKFKDGDIDGVLRRANNTEYGLASGVFTKDISKAMYVSEKLDAGTVFINTYNKTDVAAPFGGFKQSGFGKDLGEEALHEYLRTKAVTVEY</sequence>
<comment type="similarity">
    <text evidence="2 11">In the C-terminal section; belongs to the aldehyde dehydrogenase family. ALDH1L subfamily.</text>
</comment>
<dbReference type="PROSITE" id="PS00070">
    <property type="entry name" value="ALDEHYDE_DEHYDR_CYS"/>
    <property type="match status" value="1"/>
</dbReference>
<dbReference type="InterPro" id="IPR011407">
    <property type="entry name" value="10_FTHF_DH"/>
</dbReference>
<dbReference type="CDD" id="cd07140">
    <property type="entry name" value="ALDH_F1L_FTFDH"/>
    <property type="match status" value="1"/>
</dbReference>
<name>A0A1L8GY81_XENLA</name>
<dbReference type="OMA" id="QEYCAIG"/>
<accession>A0A1L8GY81</accession>
<dbReference type="InterPro" id="IPR029510">
    <property type="entry name" value="Ald_DH_CS_GLU"/>
</dbReference>
<dbReference type="Pfam" id="PF00550">
    <property type="entry name" value="PP-binding"/>
    <property type="match status" value="1"/>
</dbReference>
<dbReference type="GeneID" id="108711033"/>
<dbReference type="GO" id="GO:0005829">
    <property type="term" value="C:cytosol"/>
    <property type="evidence" value="ECO:0007669"/>
    <property type="project" value="UniProtKB-SubCell"/>
</dbReference>
<dbReference type="InterPro" id="IPR036477">
    <property type="entry name" value="Formyl_transf_N_sf"/>
</dbReference>
<dbReference type="Proteomes" id="UP000186698">
    <property type="component" value="Chromosome 3L"/>
</dbReference>
<keyword evidence="18" id="KW-1185">Reference proteome</keyword>
<dbReference type="SUPFAM" id="SSF53328">
    <property type="entry name" value="Formyltransferase"/>
    <property type="match status" value="1"/>
</dbReference>
<dbReference type="InterPro" id="IPR011034">
    <property type="entry name" value="Formyl_transferase-like_C_sf"/>
</dbReference>
<dbReference type="SUPFAM" id="SSF50486">
    <property type="entry name" value="FMT C-terminal domain-like"/>
    <property type="match status" value="1"/>
</dbReference>
<dbReference type="STRING" id="8355.A0A1L8GY81"/>
<evidence type="ECO:0000313" key="20">
    <source>
        <dbReference type="Xenbase" id="XB-GENE-17336509"/>
    </source>
</evidence>
<keyword evidence="9 11" id="KW-0560">Oxidoreductase</keyword>
<evidence type="ECO:0000256" key="16">
    <source>
        <dbReference type="PROSITE-ProRule" id="PRU10007"/>
    </source>
</evidence>
<dbReference type="Gene3D" id="3.40.605.10">
    <property type="entry name" value="Aldehyde Dehydrogenase, Chain A, domain 1"/>
    <property type="match status" value="1"/>
</dbReference>
<evidence type="ECO:0000256" key="15">
    <source>
        <dbReference type="PIRSR" id="PIRSR036489-4"/>
    </source>
</evidence>
<evidence type="ECO:0000256" key="9">
    <source>
        <dbReference type="ARBA" id="ARBA00023002"/>
    </source>
</evidence>
<dbReference type="KEGG" id="xla:108711033"/>
<dbReference type="GO" id="GO:0009258">
    <property type="term" value="P:10-formyltetrahydrofolate catabolic process"/>
    <property type="evidence" value="ECO:0007669"/>
    <property type="project" value="UniProtKB-UniRule"/>
</dbReference>
<dbReference type="Gene3D" id="1.10.1200.10">
    <property type="entry name" value="ACP-like"/>
    <property type="match status" value="1"/>
</dbReference>
<comment type="subcellular location">
    <subcellularLocation>
        <location evidence="1">Cytoplasm</location>
        <location evidence="1">Cytosol</location>
    </subcellularLocation>
</comment>
<dbReference type="PROSITE" id="PS50075">
    <property type="entry name" value="CARRIER"/>
    <property type="match status" value="1"/>
</dbReference>
<dbReference type="Pfam" id="PF00171">
    <property type="entry name" value="Aldedh"/>
    <property type="match status" value="1"/>
</dbReference>
<evidence type="ECO:0000256" key="8">
    <source>
        <dbReference type="ARBA" id="ARBA00022857"/>
    </source>
</evidence>
<dbReference type="InterPro" id="IPR001555">
    <property type="entry name" value="GART_AS"/>
</dbReference>
<keyword evidence="8 11" id="KW-0521">NADP</keyword>
<feature type="binding site" evidence="13">
    <location>
        <begin position="110"/>
        <end position="112"/>
    </location>
    <ligand>
        <name>(6R)-10-formyltetrahydrofolate</name>
        <dbReference type="ChEBI" id="CHEBI:195366"/>
    </ligand>
</feature>
<dbReference type="PANTHER" id="PTHR11699">
    <property type="entry name" value="ALDEHYDE DEHYDROGENASE-RELATED"/>
    <property type="match status" value="1"/>
</dbReference>
<comment type="subunit">
    <text evidence="4">Homotetramer.</text>
</comment>
<feature type="binding site" evidence="13">
    <location>
        <position position="164"/>
    </location>
    <ligand>
        <name>(6R)-10-formyltetrahydrofolate</name>
        <dbReference type="ChEBI" id="CHEBI:195366"/>
    </ligand>
</feature>
<dbReference type="FunFam" id="3.40.605.10:FF:000009">
    <property type="entry name" value="Cytosolic 10-formyltetrahydrofolate dehydrogenase"/>
    <property type="match status" value="1"/>
</dbReference>
<dbReference type="FunFam" id="3.40.309.10:FF:000008">
    <property type="entry name" value="Cytosolic 10-formyltetrahydrofolate dehydrogenase"/>
    <property type="match status" value="1"/>
</dbReference>
<evidence type="ECO:0000256" key="7">
    <source>
        <dbReference type="ARBA" id="ARBA00022563"/>
    </source>
</evidence>
<dbReference type="GO" id="GO:0006730">
    <property type="term" value="P:one-carbon metabolic process"/>
    <property type="evidence" value="ECO:0007669"/>
    <property type="project" value="UniProtKB-KW"/>
</dbReference>
<evidence type="ECO:0000256" key="14">
    <source>
        <dbReference type="PIRSR" id="PIRSR036489-3"/>
    </source>
</evidence>
<comment type="catalytic activity">
    <reaction evidence="10">
        <text>(6R)-10-formyltetrahydrofolate + NADP(+) + H2O = (6S)-5,6,7,8-tetrahydrofolate + CO2 + NADPH + H(+)</text>
        <dbReference type="Rhea" id="RHEA:10180"/>
        <dbReference type="ChEBI" id="CHEBI:15377"/>
        <dbReference type="ChEBI" id="CHEBI:15378"/>
        <dbReference type="ChEBI" id="CHEBI:16526"/>
        <dbReference type="ChEBI" id="CHEBI:57453"/>
        <dbReference type="ChEBI" id="CHEBI:57783"/>
        <dbReference type="ChEBI" id="CHEBI:58349"/>
        <dbReference type="ChEBI" id="CHEBI:195366"/>
        <dbReference type="EC" id="1.5.1.6"/>
    </reaction>
    <physiologicalReaction direction="left-to-right" evidence="10">
        <dbReference type="Rhea" id="RHEA:10181"/>
    </physiologicalReaction>
</comment>
<dbReference type="CDD" id="cd08703">
    <property type="entry name" value="FDH_Hydrolase_C"/>
    <property type="match status" value="1"/>
</dbReference>
<evidence type="ECO:0000313" key="19">
    <source>
        <dbReference type="RefSeq" id="XP_018107835.1"/>
    </source>
</evidence>
<dbReference type="Pfam" id="PF00551">
    <property type="entry name" value="Formyl_trans_N"/>
    <property type="match status" value="1"/>
</dbReference>
<proteinExistence type="inferred from homology"/>
<feature type="binding site" evidence="14">
    <location>
        <begin position="824"/>
        <end position="826"/>
    </location>
    <ligand>
        <name>NADP(+)</name>
        <dbReference type="ChEBI" id="CHEBI:58349"/>
    </ligand>
</feature>
<dbReference type="InterPro" id="IPR016163">
    <property type="entry name" value="Ald_DH_C"/>
</dbReference>
<evidence type="ECO:0000256" key="5">
    <source>
        <dbReference type="ARBA" id="ARBA00022450"/>
    </source>
</evidence>
<evidence type="ECO:0000256" key="11">
    <source>
        <dbReference type="PIRNR" id="PIRNR036489"/>
    </source>
</evidence>
<dbReference type="GO" id="GO:0004029">
    <property type="term" value="F:aldehyde dehydrogenase (NAD+) activity"/>
    <property type="evidence" value="ECO:0000318"/>
    <property type="project" value="GO_Central"/>
</dbReference>
<dbReference type="Pfam" id="PF02911">
    <property type="entry name" value="Formyl_trans_C"/>
    <property type="match status" value="1"/>
</dbReference>
<dbReference type="InterPro" id="IPR015590">
    <property type="entry name" value="Aldehyde_DH_dom"/>
</dbReference>
<dbReference type="PIRSF" id="PIRSF036489">
    <property type="entry name" value="10-FTHFDH"/>
    <property type="match status" value="1"/>
</dbReference>
<feature type="binding site" evidence="14">
    <location>
        <begin position="591"/>
        <end position="593"/>
    </location>
    <ligand>
        <name>NADP(+)</name>
        <dbReference type="ChEBI" id="CHEBI:58349"/>
    </ligand>
</feature>
<dbReference type="InterPro" id="IPR016160">
    <property type="entry name" value="Ald_DH_CS_CYS"/>
</dbReference>
<dbReference type="GO" id="GO:0016155">
    <property type="term" value="F:formyltetrahydrofolate dehydrogenase activity"/>
    <property type="evidence" value="ECO:0000318"/>
    <property type="project" value="GO_Central"/>
</dbReference>
<evidence type="ECO:0000256" key="12">
    <source>
        <dbReference type="PIRSR" id="PIRSR036489-1"/>
    </source>
</evidence>
<dbReference type="CTD" id="108711033"/>
<dbReference type="EC" id="1.5.1.6" evidence="11"/>
<dbReference type="Xenbase" id="XB-GENE-17336509">
    <property type="gene designation" value="aldh1l2.L"/>
</dbReference>
<dbReference type="FunFam" id="1.10.1200.10:FF:000002">
    <property type="entry name" value="10-formyltetrahydrofolate dehydrogenase"/>
    <property type="match status" value="1"/>
</dbReference>
<evidence type="ECO:0000256" key="2">
    <source>
        <dbReference type="ARBA" id="ARBA00007995"/>
    </source>
</evidence>
<reference evidence="19" key="1">
    <citation type="submission" date="2025-08" db="UniProtKB">
        <authorList>
            <consortium name="RefSeq"/>
        </authorList>
    </citation>
    <scope>IDENTIFICATION</scope>
    <source>
        <strain evidence="19">J_2021</strain>
        <tissue evidence="19">Erythrocytes</tissue>
    </source>
</reference>
<feature type="site" description="Essential for catalytic activity" evidence="15">
    <location>
        <position position="164"/>
    </location>
</feature>
<keyword evidence="6" id="KW-0597">Phosphoprotein</keyword>
<dbReference type="Gene3D" id="3.40.309.10">
    <property type="entry name" value="Aldehyde Dehydrogenase, Chain A, domain 2"/>
    <property type="match status" value="1"/>
</dbReference>
<dbReference type="Bgee" id="108711033">
    <property type="expression patterns" value="Expressed in pancreas and 15 other cell types or tissues"/>
</dbReference>
<dbReference type="InterPro" id="IPR036736">
    <property type="entry name" value="ACP-like_sf"/>
</dbReference>
<comment type="similarity">
    <text evidence="3 11">In the N-terminal section; belongs to the GART family.</text>
</comment>
<dbReference type="SUPFAM" id="SSF53720">
    <property type="entry name" value="ALDH-like"/>
    <property type="match status" value="1"/>
</dbReference>
<dbReference type="PROSITE" id="PS00687">
    <property type="entry name" value="ALDEHYDE_DEHYDR_GLU"/>
    <property type="match status" value="1"/>
</dbReference>
<evidence type="ECO:0000256" key="17">
    <source>
        <dbReference type="RuleBase" id="RU003345"/>
    </source>
</evidence>
<evidence type="ECO:0000313" key="18">
    <source>
        <dbReference type="Proteomes" id="UP000186698"/>
    </source>
</evidence>
<dbReference type="OrthoDB" id="310895at2759"/>
<feature type="active site" description="Proton donor" evidence="12">
    <location>
        <position position="727"/>
    </location>
</feature>
<dbReference type="RefSeq" id="XP_018107835.1">
    <property type="nucleotide sequence ID" value="XM_018252346.2"/>
</dbReference>
<dbReference type="FunFam" id="3.10.25.10:FF:000002">
    <property type="entry name" value="10-formyltetrahydrofolate dehydrogenase"/>
    <property type="match status" value="1"/>
</dbReference>
<keyword evidence="7 11" id="KW-0554">One-carbon metabolism</keyword>
<evidence type="ECO:0000256" key="3">
    <source>
        <dbReference type="ARBA" id="ARBA00010978"/>
    </source>
</evidence>
<feature type="active site" evidence="16">
    <location>
        <position position="693"/>
    </location>
</feature>
<dbReference type="InterPro" id="IPR005793">
    <property type="entry name" value="Formyl_trans_C"/>
</dbReference>
<dbReference type="Gene3D" id="3.10.25.10">
    <property type="entry name" value="Formyl transferase, C-terminal domain"/>
    <property type="match status" value="1"/>
</dbReference>
<feature type="binding site" evidence="14">
    <location>
        <begin position="670"/>
        <end position="671"/>
    </location>
    <ligand>
        <name>NADP(+)</name>
        <dbReference type="ChEBI" id="CHEBI:58349"/>
    </ligand>
</feature>
<feature type="active site" description="Proton donor" evidence="12">
    <location>
        <position position="128"/>
    </location>
</feature>
<feature type="binding site" evidence="14">
    <location>
        <begin position="617"/>
        <end position="620"/>
    </location>
    <ligand>
        <name>NADP(+)</name>
        <dbReference type="ChEBI" id="CHEBI:58349"/>
    </ligand>
</feature>
<comment type="similarity">
    <text evidence="17">Belongs to the aldehyde dehydrogenase family.</text>
</comment>
<evidence type="ECO:0000256" key="4">
    <source>
        <dbReference type="ARBA" id="ARBA00011881"/>
    </source>
</evidence>
<dbReference type="InterPro" id="IPR037022">
    <property type="entry name" value="Formyl_trans_C_sf"/>
</dbReference>
<keyword evidence="5" id="KW-0596">Phosphopantetheine</keyword>
<dbReference type="AGR" id="Xenbase:XB-GENE-17336509"/>
<evidence type="ECO:0000256" key="1">
    <source>
        <dbReference type="ARBA" id="ARBA00004514"/>
    </source>
</evidence>
<dbReference type="SUPFAM" id="SSF47336">
    <property type="entry name" value="ACP-like"/>
    <property type="match status" value="1"/>
</dbReference>